<proteinExistence type="inferred from homology"/>
<dbReference type="Pfam" id="PF00348">
    <property type="entry name" value="polyprenyl_synt"/>
    <property type="match status" value="1"/>
</dbReference>
<evidence type="ECO:0000313" key="4">
    <source>
        <dbReference type="EMBL" id="MDJ1133568.1"/>
    </source>
</evidence>
<dbReference type="SFLD" id="SFLDG01017">
    <property type="entry name" value="Polyprenyl_Transferase_Like"/>
    <property type="match status" value="1"/>
</dbReference>
<dbReference type="RefSeq" id="WP_274039487.1">
    <property type="nucleotide sequence ID" value="NZ_JANCPR020000014.1"/>
</dbReference>
<evidence type="ECO:0000256" key="1">
    <source>
        <dbReference type="ARBA" id="ARBA00022723"/>
    </source>
</evidence>
<gene>
    <name evidence="4" type="ORF">NMN56_016665</name>
</gene>
<comment type="similarity">
    <text evidence="3">Belongs to the FPP/GGPP synthase family.</text>
</comment>
<dbReference type="SFLD" id="SFLDS00005">
    <property type="entry name" value="Isoprenoid_Synthase_Type_I"/>
    <property type="match status" value="1"/>
</dbReference>
<organism evidence="4 5">
    <name type="scientific">Streptomyces iconiensis</name>
    <dbReference type="NCBI Taxonomy" id="1384038"/>
    <lineage>
        <taxon>Bacteria</taxon>
        <taxon>Bacillati</taxon>
        <taxon>Actinomycetota</taxon>
        <taxon>Actinomycetes</taxon>
        <taxon>Kitasatosporales</taxon>
        <taxon>Streptomycetaceae</taxon>
        <taxon>Streptomyces</taxon>
    </lineage>
</organism>
<dbReference type="Gene3D" id="1.10.600.10">
    <property type="entry name" value="Farnesyl Diphosphate Synthase"/>
    <property type="match status" value="1"/>
</dbReference>
<dbReference type="Proteomes" id="UP001214441">
    <property type="component" value="Unassembled WGS sequence"/>
</dbReference>
<keyword evidence="2" id="KW-0460">Magnesium</keyword>
<keyword evidence="1" id="KW-0479">Metal-binding</keyword>
<dbReference type="PANTHER" id="PTHR12001:SF86">
    <property type="entry name" value="GERANYLGERANYL DIPHOSPHATE SYNTHASE"/>
    <property type="match status" value="1"/>
</dbReference>
<accession>A0ABT6ZWX1</accession>
<evidence type="ECO:0000256" key="2">
    <source>
        <dbReference type="ARBA" id="ARBA00022842"/>
    </source>
</evidence>
<dbReference type="EMBL" id="JANCPR020000014">
    <property type="protein sequence ID" value="MDJ1133568.1"/>
    <property type="molecule type" value="Genomic_DNA"/>
</dbReference>
<keyword evidence="3" id="KW-0808">Transferase</keyword>
<dbReference type="InterPro" id="IPR008949">
    <property type="entry name" value="Isoprenoid_synthase_dom_sf"/>
</dbReference>
<protein>
    <submittedName>
        <fullName evidence="4">Polyprenyl synthetase family protein</fullName>
    </submittedName>
</protein>
<dbReference type="InterPro" id="IPR033749">
    <property type="entry name" value="Polyprenyl_synt_CS"/>
</dbReference>
<comment type="caution">
    <text evidence="4">The sequence shown here is derived from an EMBL/GenBank/DDBJ whole genome shotgun (WGS) entry which is preliminary data.</text>
</comment>
<evidence type="ECO:0000313" key="5">
    <source>
        <dbReference type="Proteomes" id="UP001214441"/>
    </source>
</evidence>
<name>A0ABT6ZWX1_9ACTN</name>
<dbReference type="CDD" id="cd00685">
    <property type="entry name" value="Trans_IPPS_HT"/>
    <property type="match status" value="1"/>
</dbReference>
<dbReference type="PANTHER" id="PTHR12001">
    <property type="entry name" value="GERANYLGERANYL PYROPHOSPHATE SYNTHASE"/>
    <property type="match status" value="1"/>
</dbReference>
<dbReference type="SUPFAM" id="SSF48576">
    <property type="entry name" value="Terpenoid synthases"/>
    <property type="match status" value="1"/>
</dbReference>
<sequence length="314" mass="32905">MAEREVVAFHRGWKTAVPGTAAPTGQDGGGKALRPALAFLSAAAVGAEPASVLAGAVAVELVHDFSLVHDDVIDADPLRRHRPAVWKEFGTPTAVLVGDALLARAMGHLAKAPGPAGGRAVRELAAALERLLLGQSQDVAFEKAERISVAEYLEMAAGKTGALTGCACALGGLLPGLPERRVNKLRDFGRHLGIAFQCADDVLGIWGLPERSGKPVGADVAARKKSLPVVAALAADNQAGRDLNALYGQSDPFSAQDVHRATRLIEEAGGRAAAEQEAARQVDHAMRALSGAEPVGHVYRQLHDLARSLIRRDH</sequence>
<keyword evidence="5" id="KW-1185">Reference proteome</keyword>
<dbReference type="PROSITE" id="PS00723">
    <property type="entry name" value="POLYPRENYL_SYNTHASE_1"/>
    <property type="match status" value="1"/>
</dbReference>
<reference evidence="4 5" key="1">
    <citation type="submission" date="2023-05" db="EMBL/GenBank/DDBJ databases">
        <title>Streptantibioticus silvisoli sp. nov., acidotolerant actinomycetes 1 from pine litter.</title>
        <authorList>
            <person name="Swiecimska M."/>
            <person name="Golinska P."/>
            <person name="Sangal V."/>
            <person name="Wachnowicz B."/>
            <person name="Goodfellow M."/>
        </authorList>
    </citation>
    <scope>NUCLEOTIDE SEQUENCE [LARGE SCALE GENOMIC DNA]</scope>
    <source>
        <strain evidence="4 5">DSM 42109</strain>
    </source>
</reference>
<dbReference type="InterPro" id="IPR000092">
    <property type="entry name" value="Polyprenyl_synt"/>
</dbReference>
<evidence type="ECO:0000256" key="3">
    <source>
        <dbReference type="RuleBase" id="RU004466"/>
    </source>
</evidence>